<organism evidence="3 4">
    <name type="scientific">Amycolatopsis pigmentata</name>
    <dbReference type="NCBI Taxonomy" id="450801"/>
    <lineage>
        <taxon>Bacteria</taxon>
        <taxon>Bacillati</taxon>
        <taxon>Actinomycetota</taxon>
        <taxon>Actinomycetes</taxon>
        <taxon>Pseudonocardiales</taxon>
        <taxon>Pseudonocardiaceae</taxon>
        <taxon>Amycolatopsis</taxon>
    </lineage>
</organism>
<feature type="transmembrane region" description="Helical" evidence="2">
    <location>
        <begin position="183"/>
        <end position="204"/>
    </location>
</feature>
<feature type="transmembrane region" description="Helical" evidence="2">
    <location>
        <begin position="498"/>
        <end position="517"/>
    </location>
</feature>
<feature type="transmembrane region" description="Helical" evidence="2">
    <location>
        <begin position="529"/>
        <end position="548"/>
    </location>
</feature>
<keyword evidence="2" id="KW-0472">Membrane</keyword>
<comment type="caution">
    <text evidence="3">The sequence shown here is derived from an EMBL/GenBank/DDBJ whole genome shotgun (WGS) entry which is preliminary data.</text>
</comment>
<dbReference type="RefSeq" id="WP_378262888.1">
    <property type="nucleotide sequence ID" value="NZ_JBHUKR010000005.1"/>
</dbReference>
<keyword evidence="2" id="KW-1133">Transmembrane helix</keyword>
<accession>A0ABW5FNT7</accession>
<gene>
    <name evidence="3" type="ORF">ACFSXZ_07930</name>
</gene>
<feature type="transmembrane region" description="Helical" evidence="2">
    <location>
        <begin position="119"/>
        <end position="140"/>
    </location>
</feature>
<keyword evidence="4" id="KW-1185">Reference proteome</keyword>
<evidence type="ECO:0000313" key="4">
    <source>
        <dbReference type="Proteomes" id="UP001597417"/>
    </source>
</evidence>
<proteinExistence type="predicted"/>
<evidence type="ECO:0000313" key="3">
    <source>
        <dbReference type="EMBL" id="MFD2416255.1"/>
    </source>
</evidence>
<sequence>MTQPPTPSDSPGQEPPAGSEPAADALVDELRGRLPGLVDEVLASADVVGELDRDVQAADRARVNDEVRKRALADADDILRITNPEISALRLANRLLAAHLRPEPEVTGRNPNPRDNAGHAAFGFALWLGMIYPLLFWQIGQTTPTGIVRFGVFAGLVVAAGFSLRWAYVAVAWAGNRFSGKRAFGGAGWPLMTALATTYLLLLWRVGPSSVTAMGSFWASVVWIACGLVTLVLLFLLVAVTNVPTANEEEGRRVPRQVYARGFLFGFAAVTMTYLLLSATTSWPQWAGWVSGDAMSFLILVVIGPITLRAQVVPASLSQDPNRRGSAVWNQRLTELHRNVLAAEEDWHTAARTTVRATVSRHLHETVNPAFSTVLTGLDRSGLGLMRAGDRVVTTAAFARLRSLTDGITGGAVGVAGPRGAGKSTMLDAYQAGKFLGPGKQHIALLESVPVRYDAREFVLHLFARTCTEVIRFCGERVDDQPSRWPAWLAHGRKAGPFLVAAALWVVVGFAGSATITNPRPDFRAWLVTMWWPIVFVLGSASLVYLFLRRKPPAAPPPPSTRARPGDLRALGDLAAETLNGIEFQQKHTSGWSGKVGLLFGAETGLTDSRELTRQPRSYPRIVHDFSEFLRTTITCLSAVPSIATPSVVIILDELDKILSPAEAQDFVNEVKALFNLDVPGFLFLVSVSEDALASFERRGLPVRDAFDSAFDAIFRLEYLTLDDARSVLSSRVLGLPEPFMCLCHCMSGGLPRELLRVARQVTAQDGTLEEVSRQLVADDLAGKAAGLRTIVAREAYDDVLAGEFVRHVDAHLVTEPAVLLGAAAKPPIPLEADSTALLRIQMETLAYLYYLGTVREVFGTGFSKEDLARGRDSEGDASFDTLASVRQLFSVNARLAWLTISAFRESWNLPTVPAPAGTRPLSGGNGERDVVPAAAE</sequence>
<feature type="transmembrane region" description="Helical" evidence="2">
    <location>
        <begin position="216"/>
        <end position="238"/>
    </location>
</feature>
<feature type="transmembrane region" description="Helical" evidence="2">
    <location>
        <begin position="146"/>
        <end position="171"/>
    </location>
</feature>
<protein>
    <submittedName>
        <fullName evidence="3">Transcriptional regulator</fullName>
    </submittedName>
</protein>
<feature type="transmembrane region" description="Helical" evidence="2">
    <location>
        <begin position="258"/>
        <end position="277"/>
    </location>
</feature>
<feature type="transmembrane region" description="Helical" evidence="2">
    <location>
        <begin position="289"/>
        <end position="308"/>
    </location>
</feature>
<feature type="region of interest" description="Disordered" evidence="1">
    <location>
        <begin position="1"/>
        <end position="23"/>
    </location>
</feature>
<keyword evidence="2" id="KW-0812">Transmembrane</keyword>
<evidence type="ECO:0000256" key="1">
    <source>
        <dbReference type="SAM" id="MobiDB-lite"/>
    </source>
</evidence>
<name>A0ABW5FNT7_9PSEU</name>
<evidence type="ECO:0000256" key="2">
    <source>
        <dbReference type="SAM" id="Phobius"/>
    </source>
</evidence>
<dbReference type="SUPFAM" id="SSF52540">
    <property type="entry name" value="P-loop containing nucleoside triphosphate hydrolases"/>
    <property type="match status" value="1"/>
</dbReference>
<dbReference type="InterPro" id="IPR027417">
    <property type="entry name" value="P-loop_NTPase"/>
</dbReference>
<feature type="region of interest" description="Disordered" evidence="1">
    <location>
        <begin position="915"/>
        <end position="937"/>
    </location>
</feature>
<dbReference type="Proteomes" id="UP001597417">
    <property type="component" value="Unassembled WGS sequence"/>
</dbReference>
<reference evidence="4" key="1">
    <citation type="journal article" date="2019" name="Int. J. Syst. Evol. Microbiol.">
        <title>The Global Catalogue of Microorganisms (GCM) 10K type strain sequencing project: providing services to taxonomists for standard genome sequencing and annotation.</title>
        <authorList>
            <consortium name="The Broad Institute Genomics Platform"/>
            <consortium name="The Broad Institute Genome Sequencing Center for Infectious Disease"/>
            <person name="Wu L."/>
            <person name="Ma J."/>
        </authorList>
    </citation>
    <scope>NUCLEOTIDE SEQUENCE [LARGE SCALE GENOMIC DNA]</scope>
    <source>
        <strain evidence="4">CGMCC 4.7645</strain>
    </source>
</reference>
<dbReference type="EMBL" id="JBHUKR010000005">
    <property type="protein sequence ID" value="MFD2416255.1"/>
    <property type="molecule type" value="Genomic_DNA"/>
</dbReference>